<reference evidence="3 4" key="2">
    <citation type="journal article" date="2011" name="Stand. Genomic Sci.">
        <title>Complete genome sequence of Isosphaera pallida type strain (IS1B).</title>
        <authorList>
            <consortium name="US DOE Joint Genome Institute (JGI-PGF)"/>
            <person name="Goker M."/>
            <person name="Cleland D."/>
            <person name="Saunders E."/>
            <person name="Lapidus A."/>
            <person name="Nolan M."/>
            <person name="Lucas S."/>
            <person name="Hammon N."/>
            <person name="Deshpande S."/>
            <person name="Cheng J.F."/>
            <person name="Tapia R."/>
            <person name="Han C."/>
            <person name="Goodwin L."/>
            <person name="Pitluck S."/>
            <person name="Liolios K."/>
            <person name="Pagani I."/>
            <person name="Ivanova N."/>
            <person name="Mavromatis K."/>
            <person name="Pati A."/>
            <person name="Chen A."/>
            <person name="Palaniappan K."/>
            <person name="Land M."/>
            <person name="Hauser L."/>
            <person name="Chang Y.J."/>
            <person name="Jeffries C.D."/>
            <person name="Detter J.C."/>
            <person name="Beck B."/>
            <person name="Woyke T."/>
            <person name="Bristow J."/>
            <person name="Eisen J.A."/>
            <person name="Markowitz V."/>
            <person name="Hugenholtz P."/>
            <person name="Kyrpides N.C."/>
            <person name="Klenk H.P."/>
        </authorList>
    </citation>
    <scope>NUCLEOTIDE SEQUENCE [LARGE SCALE GENOMIC DNA]</scope>
    <source>
        <strain evidence="4">ATCC 43644 / DSM 9630 / IS1B</strain>
    </source>
</reference>
<reference key="1">
    <citation type="submission" date="2010-11" db="EMBL/GenBank/DDBJ databases">
        <title>The complete sequence of chromosome of Isophaera pallida ATCC 43644.</title>
        <authorList>
            <consortium name="US DOE Joint Genome Institute (JGI-PGF)"/>
            <person name="Lucas S."/>
            <person name="Copeland A."/>
            <person name="Lapidus A."/>
            <person name="Bruce D."/>
            <person name="Goodwin L."/>
            <person name="Pitluck S."/>
            <person name="Kyrpides N."/>
            <person name="Mavromatis K."/>
            <person name="Pagani I."/>
            <person name="Ivanova N."/>
            <person name="Saunders E."/>
            <person name="Brettin T."/>
            <person name="Detter J.C."/>
            <person name="Han C."/>
            <person name="Tapia R."/>
            <person name="Land M."/>
            <person name="Hauser L."/>
            <person name="Markowitz V."/>
            <person name="Cheng J.-F."/>
            <person name="Hugenholtz P."/>
            <person name="Woyke T."/>
            <person name="Wu D."/>
            <person name="Eisen J.A."/>
        </authorList>
    </citation>
    <scope>NUCLEOTIDE SEQUENCE</scope>
    <source>
        <strain>ATCC 43644</strain>
    </source>
</reference>
<evidence type="ECO:0000259" key="2">
    <source>
        <dbReference type="Pfam" id="PF11984"/>
    </source>
</evidence>
<sequence>MTTTHLDSASVSASPSDPRTRPTSPRGSESSPPSTLGIRHRAILGMAMLAIGLGGEQALEAMVATERPPLKASLSELPMTLGTWVGRDAPMAPEVIEQSQCTEYVSRRYEDSRRPGRVVQLWINYSEFGLNMRHSPEICLPSSGWSRDDSRCRVEQVRDPGSPEGRLTISLLAYAKNETRQTVGFWYYIFGEGWWEEYVRGLPITSRSSHGRTTRGSGMTVEVFADRDADSDGTAVHDFAEALLPELERFLPDSRAAYFRP</sequence>
<feature type="compositionally biased region" description="Low complexity" evidence="1">
    <location>
        <begin position="7"/>
        <end position="35"/>
    </location>
</feature>
<dbReference type="Pfam" id="PF11984">
    <property type="entry name" value="DUF3485"/>
    <property type="match status" value="1"/>
</dbReference>
<dbReference type="HOGENOM" id="CLU_096773_0_0_0"/>
<evidence type="ECO:0000313" key="3">
    <source>
        <dbReference type="EMBL" id="ADV63608.1"/>
    </source>
</evidence>
<dbReference type="InParanoid" id="E8R398"/>
<dbReference type="KEGG" id="ipa:Isop_3043"/>
<evidence type="ECO:0000313" key="4">
    <source>
        <dbReference type="Proteomes" id="UP000008631"/>
    </source>
</evidence>
<dbReference type="STRING" id="575540.Isop_3043"/>
<keyword evidence="4" id="KW-1185">Reference proteome</keyword>
<name>E8R398_ISOPI</name>
<dbReference type="eggNOG" id="ENOG5030UA0">
    <property type="taxonomic scope" value="Bacteria"/>
</dbReference>
<evidence type="ECO:0000256" key="1">
    <source>
        <dbReference type="SAM" id="MobiDB-lite"/>
    </source>
</evidence>
<dbReference type="AlphaFoldDB" id="E8R398"/>
<organism evidence="3 4">
    <name type="scientific">Isosphaera pallida (strain ATCC 43644 / DSM 9630 / IS1B)</name>
    <dbReference type="NCBI Taxonomy" id="575540"/>
    <lineage>
        <taxon>Bacteria</taxon>
        <taxon>Pseudomonadati</taxon>
        <taxon>Planctomycetota</taxon>
        <taxon>Planctomycetia</taxon>
        <taxon>Isosphaerales</taxon>
        <taxon>Isosphaeraceae</taxon>
        <taxon>Isosphaera</taxon>
    </lineage>
</organism>
<feature type="region of interest" description="Disordered" evidence="1">
    <location>
        <begin position="1"/>
        <end position="36"/>
    </location>
</feature>
<feature type="domain" description="Methanolan biosynthesis EpsI" evidence="2">
    <location>
        <begin position="47"/>
        <end position="250"/>
    </location>
</feature>
<accession>E8R398</accession>
<protein>
    <submittedName>
        <fullName evidence="3">EpsI family protein</fullName>
    </submittedName>
</protein>
<proteinExistence type="predicted"/>
<dbReference type="Proteomes" id="UP000008631">
    <property type="component" value="Chromosome"/>
</dbReference>
<dbReference type="InterPro" id="IPR014263">
    <property type="entry name" value="Methanolan_biosynth_EpsI"/>
</dbReference>
<gene>
    <name evidence="3" type="ordered locus">Isop_3043</name>
</gene>
<dbReference type="EMBL" id="CP002353">
    <property type="protein sequence ID" value="ADV63608.1"/>
    <property type="molecule type" value="Genomic_DNA"/>
</dbReference>